<evidence type="ECO:0000313" key="5">
    <source>
        <dbReference type="Proteomes" id="UP000638560"/>
    </source>
</evidence>
<dbReference type="Pfam" id="PF03067">
    <property type="entry name" value="LPMO_10"/>
    <property type="match status" value="1"/>
</dbReference>
<keyword evidence="4" id="KW-0503">Monooxygenase</keyword>
<evidence type="ECO:0000313" key="4">
    <source>
        <dbReference type="EMBL" id="MBF9127894.1"/>
    </source>
</evidence>
<dbReference type="SUPFAM" id="SSF49384">
    <property type="entry name" value="Carbohydrate-binding domain"/>
    <property type="match status" value="1"/>
</dbReference>
<dbReference type="InterPro" id="IPR001919">
    <property type="entry name" value="CBD2"/>
</dbReference>
<dbReference type="SMART" id="SM00637">
    <property type="entry name" value="CBD_II"/>
    <property type="match status" value="1"/>
</dbReference>
<keyword evidence="1" id="KW-0732">Signal</keyword>
<dbReference type="InterPro" id="IPR008965">
    <property type="entry name" value="CBM2/CBM3_carb-bd_dom_sf"/>
</dbReference>
<sequence>MTYPATRTYACYQDGRAGGGGDLNPTNPACAAAVAQGGKQPLWDFYGVLIGNAGGRHREIIPDGQLCGAGTTKYAAYNAVSADWPTTNLQSGANITFRYNAWAPHPGTWYQYVTRDGWNPDAPLKWSDLEATPFDQITNPPLGSGASGAEYVWNARLPNKSGRHIIYSIWQRSDSAEAFYNCSDVNFGGGGGPTTPPTTAPPTTPPTTPPAGGDACTASIRVDSSWSGGYQATVTVRNTGSATANPWTATWTMPSGSTVSQGWNATVSQSGSTVTATAPSWSPPLAPGGSVTIGYISSGSPSPAPSGFRLNGAVCGS</sequence>
<dbReference type="PROSITE" id="PS51173">
    <property type="entry name" value="CBM2"/>
    <property type="match status" value="1"/>
</dbReference>
<organism evidence="4 5">
    <name type="scientific">Plantactinospora alkalitolerans</name>
    <dbReference type="NCBI Taxonomy" id="2789879"/>
    <lineage>
        <taxon>Bacteria</taxon>
        <taxon>Bacillati</taxon>
        <taxon>Actinomycetota</taxon>
        <taxon>Actinomycetes</taxon>
        <taxon>Micromonosporales</taxon>
        <taxon>Micromonosporaceae</taxon>
        <taxon>Plantactinospora</taxon>
    </lineage>
</organism>
<reference evidence="4 5" key="1">
    <citation type="submission" date="2020-11" db="EMBL/GenBank/DDBJ databases">
        <title>A novel isolate from a Black sea contaminated sediment with potential to produce alkanes: Plantactinospora alkalitolerans sp. nov.</title>
        <authorList>
            <person name="Carro L."/>
            <person name="Veyisoglu A."/>
            <person name="Guven K."/>
            <person name="Schumann P."/>
            <person name="Klenk H.-P."/>
            <person name="Sahin N."/>
        </authorList>
    </citation>
    <scope>NUCLEOTIDE SEQUENCE [LARGE SCALE GENOMIC DNA]</scope>
    <source>
        <strain evidence="4 5">S1510</strain>
    </source>
</reference>
<dbReference type="Proteomes" id="UP000638560">
    <property type="component" value="Unassembled WGS sequence"/>
</dbReference>
<dbReference type="Gene3D" id="2.60.40.290">
    <property type="match status" value="1"/>
</dbReference>
<dbReference type="InterPro" id="IPR004302">
    <property type="entry name" value="Cellulose/chitin-bd_N"/>
</dbReference>
<dbReference type="InterPro" id="IPR051024">
    <property type="entry name" value="GlcNAc_Chitin_IntDeg"/>
</dbReference>
<accession>A0ABS0GNX5</accession>
<dbReference type="SUPFAM" id="SSF81296">
    <property type="entry name" value="E set domains"/>
    <property type="match status" value="1"/>
</dbReference>
<gene>
    <name evidence="4" type="ORF">I0C86_02605</name>
</gene>
<dbReference type="EMBL" id="JADPUN010000045">
    <property type="protein sequence ID" value="MBF9127894.1"/>
    <property type="molecule type" value="Genomic_DNA"/>
</dbReference>
<name>A0ABS0GNX5_9ACTN</name>
<keyword evidence="4" id="KW-0560">Oxidoreductase</keyword>
<dbReference type="GO" id="GO:0004497">
    <property type="term" value="F:monooxygenase activity"/>
    <property type="evidence" value="ECO:0007669"/>
    <property type="project" value="UniProtKB-KW"/>
</dbReference>
<feature type="region of interest" description="Disordered" evidence="2">
    <location>
        <begin position="190"/>
        <end position="213"/>
    </location>
</feature>
<evidence type="ECO:0000256" key="1">
    <source>
        <dbReference type="ARBA" id="ARBA00022729"/>
    </source>
</evidence>
<dbReference type="InterPro" id="IPR014756">
    <property type="entry name" value="Ig_E-set"/>
</dbReference>
<keyword evidence="5" id="KW-1185">Reference proteome</keyword>
<feature type="domain" description="CBM2" evidence="3">
    <location>
        <begin position="209"/>
        <end position="317"/>
    </location>
</feature>
<evidence type="ECO:0000259" key="3">
    <source>
        <dbReference type="PROSITE" id="PS51173"/>
    </source>
</evidence>
<protein>
    <submittedName>
        <fullName evidence="4">Lytic polysaccharide monooxygenase</fullName>
    </submittedName>
</protein>
<dbReference type="CDD" id="cd21177">
    <property type="entry name" value="LPMO_AA10"/>
    <property type="match status" value="1"/>
</dbReference>
<evidence type="ECO:0000256" key="2">
    <source>
        <dbReference type="SAM" id="MobiDB-lite"/>
    </source>
</evidence>
<proteinExistence type="predicted"/>
<comment type="caution">
    <text evidence="4">The sequence shown here is derived from an EMBL/GenBank/DDBJ whole genome shotgun (WGS) entry which is preliminary data.</text>
</comment>
<feature type="compositionally biased region" description="Pro residues" evidence="2">
    <location>
        <begin position="194"/>
        <end position="209"/>
    </location>
</feature>
<dbReference type="Gene3D" id="2.70.50.50">
    <property type="entry name" value="chitin-binding protein cbp21"/>
    <property type="match status" value="1"/>
</dbReference>
<dbReference type="PANTHER" id="PTHR34823:SF1">
    <property type="entry name" value="CHITIN-BINDING TYPE-4 DOMAIN-CONTAINING PROTEIN"/>
    <property type="match status" value="1"/>
</dbReference>
<dbReference type="Pfam" id="PF00553">
    <property type="entry name" value="CBM_2"/>
    <property type="match status" value="1"/>
</dbReference>
<dbReference type="InterPro" id="IPR012291">
    <property type="entry name" value="CBM2_carb-bd_dom_sf"/>
</dbReference>
<dbReference type="PANTHER" id="PTHR34823">
    <property type="entry name" value="GLCNAC-BINDING PROTEIN A"/>
    <property type="match status" value="1"/>
</dbReference>